<dbReference type="AlphaFoldDB" id="A0A2S4VWT2"/>
<dbReference type="VEuPathDB" id="FungiDB:PSHT_00577"/>
<name>A0A2S4VWT2_9BASI</name>
<evidence type="ECO:0000313" key="2">
    <source>
        <dbReference type="Proteomes" id="UP000239156"/>
    </source>
</evidence>
<evidence type="ECO:0000313" key="1">
    <source>
        <dbReference type="EMBL" id="POW13971.1"/>
    </source>
</evidence>
<dbReference type="EMBL" id="PKSL01000021">
    <property type="protein sequence ID" value="POW13971.1"/>
    <property type="molecule type" value="Genomic_DNA"/>
</dbReference>
<dbReference type="Proteomes" id="UP000239156">
    <property type="component" value="Unassembled WGS sequence"/>
</dbReference>
<sequence>MTSFFGKTVTSAMYEDEGLHSPTAFNSDQSLITHQISQVFFVKLSTTFLIHPIQGHLSSPVHLSSSQLQLPSDSAHSIKFYQKTTTCAPNKTVATLLLKMTARNAIKARAHSEELLERHALRDQPARASGFQSHLHLSDGEDYELDADDFDNLKHARDLRHHQANGHYDCHHPVYLGSAP</sequence>
<protein>
    <submittedName>
        <fullName evidence="1">Uncharacterized protein</fullName>
    </submittedName>
</protein>
<proteinExistence type="predicted"/>
<accession>A0A2S4VWT2</accession>
<gene>
    <name evidence="1" type="ORF">PSTT_03256</name>
</gene>
<organism evidence="1 2">
    <name type="scientific">Puccinia striiformis</name>
    <dbReference type="NCBI Taxonomy" id="27350"/>
    <lineage>
        <taxon>Eukaryota</taxon>
        <taxon>Fungi</taxon>
        <taxon>Dikarya</taxon>
        <taxon>Basidiomycota</taxon>
        <taxon>Pucciniomycotina</taxon>
        <taxon>Pucciniomycetes</taxon>
        <taxon>Pucciniales</taxon>
        <taxon>Pucciniaceae</taxon>
        <taxon>Puccinia</taxon>
    </lineage>
</organism>
<reference evidence="1" key="1">
    <citation type="submission" date="2017-12" db="EMBL/GenBank/DDBJ databases">
        <title>Gene loss provides genomic basis for host adaptation in cereal stripe rust fungi.</title>
        <authorList>
            <person name="Xia C."/>
        </authorList>
    </citation>
    <scope>NUCLEOTIDE SEQUENCE [LARGE SCALE GENOMIC DNA]</scope>
    <source>
        <strain evidence="1">93-210</strain>
    </source>
</reference>
<comment type="caution">
    <text evidence="1">The sequence shown here is derived from an EMBL/GenBank/DDBJ whole genome shotgun (WGS) entry which is preliminary data.</text>
</comment>
<dbReference type="VEuPathDB" id="FungiDB:PSTT_03256"/>
<keyword evidence="2" id="KW-1185">Reference proteome</keyword>